<organism evidence="11 12">
    <name type="scientific">Compostibacter hankyongensis</name>
    <dbReference type="NCBI Taxonomy" id="1007089"/>
    <lineage>
        <taxon>Bacteria</taxon>
        <taxon>Pseudomonadati</taxon>
        <taxon>Bacteroidota</taxon>
        <taxon>Chitinophagia</taxon>
        <taxon>Chitinophagales</taxon>
        <taxon>Chitinophagaceae</taxon>
        <taxon>Compostibacter</taxon>
    </lineage>
</organism>
<evidence type="ECO:0000256" key="1">
    <source>
        <dbReference type="ARBA" id="ARBA00004127"/>
    </source>
</evidence>
<feature type="transmembrane region" description="Helical" evidence="9">
    <location>
        <begin position="12"/>
        <end position="32"/>
    </location>
</feature>
<keyword evidence="4 9" id="KW-0812">Transmembrane</keyword>
<evidence type="ECO:0000259" key="10">
    <source>
        <dbReference type="Pfam" id="PF01699"/>
    </source>
</evidence>
<dbReference type="RefSeq" id="WP_344977374.1">
    <property type="nucleotide sequence ID" value="NZ_BAABFN010000002.1"/>
</dbReference>
<feature type="transmembrane region" description="Helical" evidence="9">
    <location>
        <begin position="248"/>
        <end position="266"/>
    </location>
</feature>
<sequence length="360" mass="37803">MTTAPEKGLNKSDLFILGGGGLAVVLTGIAHYAQWNNIATFCFAALAVTLLASLVGRSVEQLGDRFGPGATGVLQSALGNLPELFIAIFALKAGLVDVVRAALIGSILANLLLVLGLAFIVGGLKHGIQKLDSGRARISVSLMLLSVIVMTIPSLAHWVHTPAEPHETAFSVVVSVVLLVLFLLYLPASLKHGSKSISPENGHGEPPRWPLWLALTLLALSAVLAAFVSDWFVTALEPAMKALNISDAFAGLVIVAVAGNAIENVVGIQLASKGQSEYAFSVIINSPLQIALVLAPLLVILSQVFGFSPLTLVFSPMLTACMFLSVILAAFISFDGESNWLEGAALTAIYIVIATAFWWG</sequence>
<keyword evidence="7 9" id="KW-0406">Ion transport</keyword>
<evidence type="ECO:0000313" key="12">
    <source>
        <dbReference type="Proteomes" id="UP001501207"/>
    </source>
</evidence>
<dbReference type="PANTHER" id="PTHR31503">
    <property type="entry name" value="VACUOLAR CALCIUM ION TRANSPORTER"/>
    <property type="match status" value="1"/>
</dbReference>
<protein>
    <recommendedName>
        <fullName evidence="9">Ca(2+)/H(+) antiporter</fullName>
    </recommendedName>
</protein>
<dbReference type="Gene3D" id="1.20.1420.30">
    <property type="entry name" value="NCX, central ion-binding region"/>
    <property type="match status" value="1"/>
</dbReference>
<evidence type="ECO:0000256" key="9">
    <source>
        <dbReference type="RuleBase" id="RU365028"/>
    </source>
</evidence>
<feature type="transmembrane region" description="Helical" evidence="9">
    <location>
        <begin position="209"/>
        <end position="228"/>
    </location>
</feature>
<evidence type="ECO:0000256" key="8">
    <source>
        <dbReference type="ARBA" id="ARBA00023136"/>
    </source>
</evidence>
<proteinExistence type="inferred from homology"/>
<comment type="similarity">
    <text evidence="9">Belongs to the Ca(2+):cation antiporter (CaCA) (TC 2.A.19) family.</text>
</comment>
<dbReference type="InterPro" id="IPR044880">
    <property type="entry name" value="NCX_ion-bd_dom_sf"/>
</dbReference>
<keyword evidence="12" id="KW-1185">Reference proteome</keyword>
<feature type="transmembrane region" description="Helical" evidence="9">
    <location>
        <begin position="101"/>
        <end position="124"/>
    </location>
</feature>
<feature type="transmembrane region" description="Helical" evidence="9">
    <location>
        <begin position="77"/>
        <end position="95"/>
    </location>
</feature>
<dbReference type="Pfam" id="PF01699">
    <property type="entry name" value="Na_Ca_ex"/>
    <property type="match status" value="2"/>
</dbReference>
<evidence type="ECO:0000256" key="4">
    <source>
        <dbReference type="ARBA" id="ARBA00022692"/>
    </source>
</evidence>
<feature type="transmembrane region" description="Helical" evidence="9">
    <location>
        <begin position="38"/>
        <end position="56"/>
    </location>
</feature>
<evidence type="ECO:0000313" key="11">
    <source>
        <dbReference type="EMBL" id="GAA4306973.1"/>
    </source>
</evidence>
<evidence type="ECO:0000256" key="5">
    <source>
        <dbReference type="ARBA" id="ARBA00022837"/>
    </source>
</evidence>
<feature type="domain" description="Sodium/calcium exchanger membrane region" evidence="10">
    <location>
        <begin position="38"/>
        <end position="186"/>
    </location>
</feature>
<dbReference type="Proteomes" id="UP001501207">
    <property type="component" value="Unassembled WGS sequence"/>
</dbReference>
<comment type="subcellular location">
    <subcellularLocation>
        <location evidence="1">Endomembrane system</location>
        <topology evidence="1">Multi-pass membrane protein</topology>
    </subcellularLocation>
</comment>
<name>A0ABP8FM89_9BACT</name>
<reference evidence="12" key="1">
    <citation type="journal article" date="2019" name="Int. J. Syst. Evol. Microbiol.">
        <title>The Global Catalogue of Microorganisms (GCM) 10K type strain sequencing project: providing services to taxonomists for standard genome sequencing and annotation.</title>
        <authorList>
            <consortium name="The Broad Institute Genomics Platform"/>
            <consortium name="The Broad Institute Genome Sequencing Center for Infectious Disease"/>
            <person name="Wu L."/>
            <person name="Ma J."/>
        </authorList>
    </citation>
    <scope>NUCLEOTIDE SEQUENCE [LARGE SCALE GENOMIC DNA]</scope>
    <source>
        <strain evidence="12">JCM 17664</strain>
    </source>
</reference>
<keyword evidence="3 9" id="KW-0109">Calcium transport</keyword>
<dbReference type="PANTHER" id="PTHR31503:SF22">
    <property type="entry name" value="VACUOLAR CALCIUM ION TRANSPORTER"/>
    <property type="match status" value="1"/>
</dbReference>
<comment type="function">
    <text evidence="9">Ca(+)/H(+) antiporter that extrudes calcium in exchange for external protons.</text>
</comment>
<dbReference type="InterPro" id="IPR004798">
    <property type="entry name" value="CAX-like"/>
</dbReference>
<evidence type="ECO:0000256" key="7">
    <source>
        <dbReference type="ARBA" id="ARBA00023065"/>
    </source>
</evidence>
<comment type="caution">
    <text evidence="11">The sequence shown here is derived from an EMBL/GenBank/DDBJ whole genome shotgun (WGS) entry which is preliminary data.</text>
</comment>
<gene>
    <name evidence="11" type="primary">cax</name>
    <name evidence="11" type="ORF">GCM10023143_13190</name>
</gene>
<dbReference type="NCBIfam" id="TIGR00378">
    <property type="entry name" value="cax"/>
    <property type="match status" value="1"/>
</dbReference>
<dbReference type="InterPro" id="IPR004713">
    <property type="entry name" value="CaH_exchang"/>
</dbReference>
<keyword evidence="2 9" id="KW-0813">Transport</keyword>
<feature type="transmembrane region" description="Helical" evidence="9">
    <location>
        <begin position="313"/>
        <end position="333"/>
    </location>
</feature>
<feature type="transmembrane region" description="Helical" evidence="9">
    <location>
        <begin position="340"/>
        <end position="359"/>
    </location>
</feature>
<keyword evidence="5 9" id="KW-0106">Calcium</keyword>
<feature type="domain" description="Sodium/calcium exchanger membrane region" evidence="10">
    <location>
        <begin position="214"/>
        <end position="359"/>
    </location>
</feature>
<evidence type="ECO:0000256" key="2">
    <source>
        <dbReference type="ARBA" id="ARBA00022448"/>
    </source>
</evidence>
<feature type="transmembrane region" description="Helical" evidence="9">
    <location>
        <begin position="278"/>
        <end position="301"/>
    </location>
</feature>
<feature type="transmembrane region" description="Helical" evidence="9">
    <location>
        <begin position="136"/>
        <end position="156"/>
    </location>
</feature>
<keyword evidence="6 9" id="KW-1133">Transmembrane helix</keyword>
<feature type="transmembrane region" description="Helical" evidence="9">
    <location>
        <begin position="168"/>
        <end position="188"/>
    </location>
</feature>
<dbReference type="EMBL" id="BAABFN010000002">
    <property type="protein sequence ID" value="GAA4306973.1"/>
    <property type="molecule type" value="Genomic_DNA"/>
</dbReference>
<evidence type="ECO:0000256" key="3">
    <source>
        <dbReference type="ARBA" id="ARBA00022568"/>
    </source>
</evidence>
<dbReference type="InterPro" id="IPR004837">
    <property type="entry name" value="NaCa_Exmemb"/>
</dbReference>
<evidence type="ECO:0000256" key="6">
    <source>
        <dbReference type="ARBA" id="ARBA00022989"/>
    </source>
</evidence>
<keyword evidence="9" id="KW-0050">Antiport</keyword>
<accession>A0ABP8FM89</accession>
<keyword evidence="8 9" id="KW-0472">Membrane</keyword>